<feature type="domain" description="EamA" evidence="7">
    <location>
        <begin position="154"/>
        <end position="283"/>
    </location>
</feature>
<evidence type="ECO:0000256" key="4">
    <source>
        <dbReference type="ARBA" id="ARBA00022989"/>
    </source>
</evidence>
<dbReference type="PANTHER" id="PTHR22911">
    <property type="entry name" value="ACYL-MALONYL CONDENSING ENZYME-RELATED"/>
    <property type="match status" value="1"/>
</dbReference>
<protein>
    <submittedName>
        <fullName evidence="8">DMT family transporter</fullName>
    </submittedName>
</protein>
<reference evidence="8 9" key="1">
    <citation type="submission" date="2024-05" db="EMBL/GenBank/DDBJ databases">
        <authorList>
            <person name="Liu Q."/>
            <person name="Xin Y.-H."/>
        </authorList>
    </citation>
    <scope>NUCLEOTIDE SEQUENCE [LARGE SCALE GENOMIC DNA]</scope>
    <source>
        <strain evidence="8 9">CGMCC 1.10181</strain>
    </source>
</reference>
<feature type="transmembrane region" description="Helical" evidence="6">
    <location>
        <begin position="267"/>
        <end position="285"/>
    </location>
</feature>
<evidence type="ECO:0000256" key="3">
    <source>
        <dbReference type="ARBA" id="ARBA00022692"/>
    </source>
</evidence>
<feature type="transmembrane region" description="Helical" evidence="6">
    <location>
        <begin position="210"/>
        <end position="230"/>
    </location>
</feature>
<sequence>MTAHAPDHILPAVALRLLSVVCLATMAALIKLAEIGGAHLSEILFFRQAIGVPLVAAIIAAGPGLATIRTGQLSAHIMRAVVGLTSMTCLFTAVTLLPLAESTTLQFTIPIFATILGALVLKEPTGWHRWLAVITGFVGVIIVARPGTGHFASWGTIAGIMAGFLTAVVSILLRRIGRTESAFTTVFWFASLSMIPLSIVYGFDHQPHPLHIWLLLIGIGVAGNLGQIALTSALKLGPVSIVVPMDYSTLIWATLFGWLLFGALPGVTTWIGAPVIIGSGLYIVWREHLRRRIETDQAIV</sequence>
<feature type="transmembrane region" description="Helical" evidence="6">
    <location>
        <begin position="128"/>
        <end position="145"/>
    </location>
</feature>
<dbReference type="SUPFAM" id="SSF103481">
    <property type="entry name" value="Multidrug resistance efflux transporter EmrE"/>
    <property type="match status" value="2"/>
</dbReference>
<dbReference type="RefSeq" id="WP_343890819.1">
    <property type="nucleotide sequence ID" value="NZ_BAAAEH010000035.1"/>
</dbReference>
<feature type="transmembrane region" description="Helical" evidence="6">
    <location>
        <begin position="12"/>
        <end position="33"/>
    </location>
</feature>
<accession>A0ABU9XZ28</accession>
<feature type="transmembrane region" description="Helical" evidence="6">
    <location>
        <begin position="242"/>
        <end position="261"/>
    </location>
</feature>
<comment type="similarity">
    <text evidence="2">Belongs to the drug/metabolite transporter (DMT) superfamily. 10 TMS drug/metabolite exporter (DME) (TC 2.A.7.3) family.</text>
</comment>
<evidence type="ECO:0000259" key="7">
    <source>
        <dbReference type="Pfam" id="PF00892"/>
    </source>
</evidence>
<evidence type="ECO:0000256" key="2">
    <source>
        <dbReference type="ARBA" id="ARBA00009853"/>
    </source>
</evidence>
<keyword evidence="9" id="KW-1185">Reference proteome</keyword>
<feature type="domain" description="EamA" evidence="7">
    <location>
        <begin position="12"/>
        <end position="144"/>
    </location>
</feature>
<feature type="transmembrane region" description="Helical" evidence="6">
    <location>
        <begin position="151"/>
        <end position="173"/>
    </location>
</feature>
<organism evidence="8 9">
    <name type="scientific">Sphingomonas oligophenolica</name>
    <dbReference type="NCBI Taxonomy" id="301154"/>
    <lineage>
        <taxon>Bacteria</taxon>
        <taxon>Pseudomonadati</taxon>
        <taxon>Pseudomonadota</taxon>
        <taxon>Alphaproteobacteria</taxon>
        <taxon>Sphingomonadales</taxon>
        <taxon>Sphingomonadaceae</taxon>
        <taxon>Sphingomonas</taxon>
    </lineage>
</organism>
<dbReference type="PANTHER" id="PTHR22911:SF6">
    <property type="entry name" value="SOLUTE CARRIER FAMILY 35 MEMBER G1"/>
    <property type="match status" value="1"/>
</dbReference>
<comment type="caution">
    <text evidence="8">The sequence shown here is derived from an EMBL/GenBank/DDBJ whole genome shotgun (WGS) entry which is preliminary data.</text>
</comment>
<dbReference type="EMBL" id="JBDIME010000002">
    <property type="protein sequence ID" value="MEN2788809.1"/>
    <property type="molecule type" value="Genomic_DNA"/>
</dbReference>
<keyword evidence="3 6" id="KW-0812">Transmembrane</keyword>
<evidence type="ECO:0000256" key="1">
    <source>
        <dbReference type="ARBA" id="ARBA00004141"/>
    </source>
</evidence>
<feature type="transmembrane region" description="Helical" evidence="6">
    <location>
        <begin position="80"/>
        <end position="99"/>
    </location>
</feature>
<keyword evidence="4 6" id="KW-1133">Transmembrane helix</keyword>
<feature type="transmembrane region" description="Helical" evidence="6">
    <location>
        <begin position="45"/>
        <end position="68"/>
    </location>
</feature>
<feature type="transmembrane region" description="Helical" evidence="6">
    <location>
        <begin position="185"/>
        <end position="204"/>
    </location>
</feature>
<evidence type="ECO:0000313" key="8">
    <source>
        <dbReference type="EMBL" id="MEN2788809.1"/>
    </source>
</evidence>
<evidence type="ECO:0000256" key="6">
    <source>
        <dbReference type="SAM" id="Phobius"/>
    </source>
</evidence>
<dbReference type="Proteomes" id="UP001419910">
    <property type="component" value="Unassembled WGS sequence"/>
</dbReference>
<gene>
    <name evidence="8" type="ORF">ABC974_04155</name>
</gene>
<proteinExistence type="inferred from homology"/>
<comment type="subcellular location">
    <subcellularLocation>
        <location evidence="1">Membrane</location>
        <topology evidence="1">Multi-pass membrane protein</topology>
    </subcellularLocation>
</comment>
<dbReference type="Pfam" id="PF00892">
    <property type="entry name" value="EamA"/>
    <property type="match status" value="2"/>
</dbReference>
<dbReference type="InterPro" id="IPR037185">
    <property type="entry name" value="EmrE-like"/>
</dbReference>
<evidence type="ECO:0000313" key="9">
    <source>
        <dbReference type="Proteomes" id="UP001419910"/>
    </source>
</evidence>
<dbReference type="InterPro" id="IPR000620">
    <property type="entry name" value="EamA_dom"/>
</dbReference>
<evidence type="ECO:0000256" key="5">
    <source>
        <dbReference type="ARBA" id="ARBA00023136"/>
    </source>
</evidence>
<keyword evidence="5 6" id="KW-0472">Membrane</keyword>
<feature type="transmembrane region" description="Helical" evidence="6">
    <location>
        <begin position="105"/>
        <end position="121"/>
    </location>
</feature>
<name>A0ABU9XZ28_9SPHN</name>